<dbReference type="AlphaFoldDB" id="A0AAD5LNK6"/>
<dbReference type="Proteomes" id="UP000820818">
    <property type="component" value="Linkage Group LG1"/>
</dbReference>
<gene>
    <name evidence="2" type="ORF">GHT06_009375</name>
</gene>
<feature type="transmembrane region" description="Helical" evidence="1">
    <location>
        <begin position="79"/>
        <end position="97"/>
    </location>
</feature>
<proteinExistence type="predicted"/>
<protein>
    <recommendedName>
        <fullName evidence="4">Transmembrane protein</fullName>
    </recommendedName>
</protein>
<keyword evidence="1" id="KW-0472">Membrane</keyword>
<keyword evidence="3" id="KW-1185">Reference proteome</keyword>
<feature type="transmembrane region" description="Helical" evidence="1">
    <location>
        <begin position="47"/>
        <end position="67"/>
    </location>
</feature>
<evidence type="ECO:0000313" key="3">
    <source>
        <dbReference type="Proteomes" id="UP000820818"/>
    </source>
</evidence>
<keyword evidence="1" id="KW-0812">Transmembrane</keyword>
<name>A0AAD5LNK6_9CRUS</name>
<dbReference type="EMBL" id="WJBH02000001">
    <property type="protein sequence ID" value="KAI9565583.1"/>
    <property type="molecule type" value="Genomic_DNA"/>
</dbReference>
<comment type="caution">
    <text evidence="2">The sequence shown here is derived from an EMBL/GenBank/DDBJ whole genome shotgun (WGS) entry which is preliminary data.</text>
</comment>
<accession>A0AAD5LNK6</accession>
<evidence type="ECO:0008006" key="4">
    <source>
        <dbReference type="Google" id="ProtNLM"/>
    </source>
</evidence>
<keyword evidence="1" id="KW-1133">Transmembrane helix</keyword>
<evidence type="ECO:0000256" key="1">
    <source>
        <dbReference type="SAM" id="Phobius"/>
    </source>
</evidence>
<evidence type="ECO:0000313" key="2">
    <source>
        <dbReference type="EMBL" id="KAI9565583.1"/>
    </source>
</evidence>
<reference evidence="2 3" key="1">
    <citation type="submission" date="2022-05" db="EMBL/GenBank/DDBJ databases">
        <title>A multi-omics perspective on studying reproductive biology in Daphnia sinensis.</title>
        <authorList>
            <person name="Jia J."/>
        </authorList>
    </citation>
    <scope>NUCLEOTIDE SEQUENCE [LARGE SCALE GENOMIC DNA]</scope>
    <source>
        <strain evidence="2 3">WSL</strain>
    </source>
</reference>
<sequence length="104" mass="11705">MIKAIKLKGILRIFISIATQRGRETLGTVTPEQIPNPKQNRVEGTHVTNALLTLTFVCVCVYIYLSVYAGAWCAVNNPSFILVFKTLFFLFVIFLTGSTRPMMF</sequence>
<organism evidence="2 3">
    <name type="scientific">Daphnia sinensis</name>
    <dbReference type="NCBI Taxonomy" id="1820382"/>
    <lineage>
        <taxon>Eukaryota</taxon>
        <taxon>Metazoa</taxon>
        <taxon>Ecdysozoa</taxon>
        <taxon>Arthropoda</taxon>
        <taxon>Crustacea</taxon>
        <taxon>Branchiopoda</taxon>
        <taxon>Diplostraca</taxon>
        <taxon>Cladocera</taxon>
        <taxon>Anomopoda</taxon>
        <taxon>Daphniidae</taxon>
        <taxon>Daphnia</taxon>
        <taxon>Daphnia similis group</taxon>
    </lineage>
</organism>